<dbReference type="PANTHER" id="PTHR21310:SF42">
    <property type="entry name" value="BIFUNCTIONAL AAC_APH"/>
    <property type="match status" value="1"/>
</dbReference>
<dbReference type="Gene3D" id="3.30.200.20">
    <property type="entry name" value="Phosphorylase Kinase, domain 1"/>
    <property type="match status" value="1"/>
</dbReference>
<keyword evidence="2" id="KW-0808">Transferase</keyword>
<evidence type="ECO:0000313" key="2">
    <source>
        <dbReference type="EMBL" id="XCM82838.1"/>
    </source>
</evidence>
<proteinExistence type="predicted"/>
<dbReference type="Gene3D" id="3.90.1200.10">
    <property type="match status" value="1"/>
</dbReference>
<dbReference type="SUPFAM" id="SSF56112">
    <property type="entry name" value="Protein kinase-like (PK-like)"/>
    <property type="match status" value="1"/>
</dbReference>
<name>A0AAU8K468_9ACTN</name>
<dbReference type="EC" id="2.7.-.-" evidence="2"/>
<dbReference type="GO" id="GO:0016740">
    <property type="term" value="F:transferase activity"/>
    <property type="evidence" value="ECO:0007669"/>
    <property type="project" value="UniProtKB-KW"/>
</dbReference>
<dbReference type="AlphaFoldDB" id="A0AAU8K468"/>
<dbReference type="CDD" id="cd05155">
    <property type="entry name" value="APH_ChoK_like_1"/>
    <property type="match status" value="1"/>
</dbReference>
<dbReference type="InterPro" id="IPR011009">
    <property type="entry name" value="Kinase-like_dom_sf"/>
</dbReference>
<protein>
    <submittedName>
        <fullName evidence="2">Aminoglycoside phosphotransferase family protein</fullName>
        <ecNumber evidence="2">2.7.-.-</ecNumber>
    </submittedName>
</protein>
<dbReference type="Pfam" id="PF01636">
    <property type="entry name" value="APH"/>
    <property type="match status" value="1"/>
</dbReference>
<dbReference type="InterPro" id="IPR002575">
    <property type="entry name" value="Aminoglycoside_PTrfase"/>
</dbReference>
<feature type="domain" description="Aminoglycoside phosphotransferase" evidence="1">
    <location>
        <begin position="36"/>
        <end position="264"/>
    </location>
</feature>
<evidence type="ECO:0000259" key="1">
    <source>
        <dbReference type="Pfam" id="PF01636"/>
    </source>
</evidence>
<sequence length="296" mass="31871">MGLHAGEPEVDAALVRRLLRGRFPHWAERDLVTVGSAGTSNQMYRLGPDLVVRLPRTEGAARDIAAEHHWLPRLAPALPVAVPEPVGLGEPAEGFPWAWSVYRWLPGRTATPDAIAEPDRLARDLGAFLTVLRGTDPAGAPPSFRSEPLTARDPGTRENLADVAAAGDLGTPADLRRAHAVWEAALAADPWPGPPVWLHADLQPGNLLLHEGRLSAVIDFGCFGLGDPAVDLIAAWYVLPAASRALFRTSAGADDATWARARGWTLSIALAELRYYRRTRPDMTATARRTIAALLG</sequence>
<dbReference type="PANTHER" id="PTHR21310">
    <property type="entry name" value="AMINOGLYCOSIDE PHOSPHOTRANSFERASE-RELATED-RELATED"/>
    <property type="match status" value="1"/>
</dbReference>
<dbReference type="EMBL" id="CP159872">
    <property type="protein sequence ID" value="XCM82838.1"/>
    <property type="molecule type" value="Genomic_DNA"/>
</dbReference>
<reference evidence="2" key="1">
    <citation type="submission" date="2024-06" db="EMBL/GenBank/DDBJ databases">
        <title>The genome sequences of Kitasatospora sp. strain HUAS MG31.</title>
        <authorList>
            <person name="Mo P."/>
        </authorList>
    </citation>
    <scope>NUCLEOTIDE SEQUENCE</scope>
    <source>
        <strain evidence="2">HUAS MG31</strain>
    </source>
</reference>
<dbReference type="InterPro" id="IPR051678">
    <property type="entry name" value="AGP_Transferase"/>
</dbReference>
<dbReference type="KEGG" id="kcm:ABWK59_29960"/>
<gene>
    <name evidence="2" type="ORF">ABWK59_29960</name>
</gene>
<accession>A0AAU8K468</accession>
<organism evidence="2">
    <name type="scientific">Kitasatospora camelliae</name>
    <dbReference type="NCBI Taxonomy" id="3156397"/>
    <lineage>
        <taxon>Bacteria</taxon>
        <taxon>Bacillati</taxon>
        <taxon>Actinomycetota</taxon>
        <taxon>Actinomycetes</taxon>
        <taxon>Kitasatosporales</taxon>
        <taxon>Streptomycetaceae</taxon>
        <taxon>Kitasatospora</taxon>
    </lineage>
</organism>
<dbReference type="RefSeq" id="WP_354643773.1">
    <property type="nucleotide sequence ID" value="NZ_CP159872.1"/>
</dbReference>